<dbReference type="EC" id="2.7.11.1" evidence="1"/>
<dbReference type="PROSITE" id="PS00108">
    <property type="entry name" value="PROTEIN_KINASE_ST"/>
    <property type="match status" value="1"/>
</dbReference>
<evidence type="ECO:0000313" key="14">
    <source>
        <dbReference type="EMBL" id="MBD8061986.1"/>
    </source>
</evidence>
<comment type="catalytic activity">
    <reaction evidence="9">
        <text>L-seryl-[protein] + ATP = O-phospho-L-seryl-[protein] + ADP + H(+)</text>
        <dbReference type="Rhea" id="RHEA:17989"/>
        <dbReference type="Rhea" id="RHEA-COMP:9863"/>
        <dbReference type="Rhea" id="RHEA-COMP:11604"/>
        <dbReference type="ChEBI" id="CHEBI:15378"/>
        <dbReference type="ChEBI" id="CHEBI:29999"/>
        <dbReference type="ChEBI" id="CHEBI:30616"/>
        <dbReference type="ChEBI" id="CHEBI:83421"/>
        <dbReference type="ChEBI" id="CHEBI:456216"/>
        <dbReference type="EC" id="2.7.11.1"/>
    </reaction>
</comment>
<evidence type="ECO:0000256" key="3">
    <source>
        <dbReference type="ARBA" id="ARBA00022679"/>
    </source>
</evidence>
<dbReference type="InterPro" id="IPR000719">
    <property type="entry name" value="Prot_kinase_dom"/>
</dbReference>
<dbReference type="Pfam" id="PF03793">
    <property type="entry name" value="PASTA"/>
    <property type="match status" value="3"/>
</dbReference>
<dbReference type="CDD" id="cd14014">
    <property type="entry name" value="STKc_PknB_like"/>
    <property type="match status" value="1"/>
</dbReference>
<comment type="caution">
    <text evidence="14">The sequence shown here is derived from an EMBL/GenBank/DDBJ whole genome shotgun (WGS) entry which is preliminary data.</text>
</comment>
<keyword evidence="15" id="KW-1185">Reference proteome</keyword>
<feature type="compositionally biased region" description="Acidic residues" evidence="11">
    <location>
        <begin position="592"/>
        <end position="610"/>
    </location>
</feature>
<feature type="domain" description="Protein kinase" evidence="12">
    <location>
        <begin position="12"/>
        <end position="283"/>
    </location>
</feature>
<evidence type="ECO:0000256" key="1">
    <source>
        <dbReference type="ARBA" id="ARBA00012513"/>
    </source>
</evidence>
<evidence type="ECO:0000256" key="2">
    <source>
        <dbReference type="ARBA" id="ARBA00022527"/>
    </source>
</evidence>
<dbReference type="InterPro" id="IPR008271">
    <property type="entry name" value="Ser/Thr_kinase_AS"/>
</dbReference>
<gene>
    <name evidence="14" type="primary">pknB</name>
    <name evidence="14" type="ORF">H9624_06585</name>
</gene>
<name>A0ABR8Z0Z1_9MICO</name>
<sequence length="629" mass="67203">MDEVPKVLAGRYEIRELIGRGGMAEVYLGYDNRLSRTVAIKVLRSDLARDPTFQARFRREAQSAGSLNHPAIVSVYDTGEDDVVTSAGERAHVPYIVMEYVEGHTVRSLLTDGSAVPIDEASEIVIGVLSALAYSHREGIVHRDIKPGNVMLTPTGQVKVMDFGIARAMADSAATMTQTHAVVGTAQYLSPEQARGEVVDARSDIYSTGCLLYELLTGQPPFSGDSAVAVAYQHVREIPKPPSEVASDIPEALDRIVLKALAKDREDRYPDAAAMRSDLEAALRGGAVSAPATSTWAAAAAAASQPTTVMGAGQATQAMPATRARTAVAPEEDEEENKRSPWWVWLLVLVGLLAAAGVTYLLLTNDREEEPPAPTTVTVPPLEGMDQTEAREAVEAEGLTFAIGDPEFSAEIEPGLFVSSDPEVGETAEEGETVTVRFSAGPEAVEMPDVTGLSQRQAQDQLSEQELGIRVRITYAPIDSPDYEKDRVARTEPEAGVAIEPDAEVVLHIATGNVEVPDLTGETVESATETLRELNLSVTQTEQPSGDFDPGTVLDQNRTGPVPRLSTIELVVAVEPPEPEPTTPEPTTEEPPPGDEEEPPSDEPSDEETSADGPGNSDFGRGQGRGNGR</sequence>
<dbReference type="SMART" id="SM00220">
    <property type="entry name" value="S_TKc"/>
    <property type="match status" value="1"/>
</dbReference>
<keyword evidence="3" id="KW-0808">Transferase</keyword>
<dbReference type="InterPro" id="IPR017441">
    <property type="entry name" value="Protein_kinase_ATP_BS"/>
</dbReference>
<feature type="domain" description="PASTA" evidence="13">
    <location>
        <begin position="512"/>
        <end position="574"/>
    </location>
</feature>
<feature type="domain" description="PASTA" evidence="13">
    <location>
        <begin position="441"/>
        <end position="511"/>
    </location>
</feature>
<evidence type="ECO:0000259" key="12">
    <source>
        <dbReference type="PROSITE" id="PS50011"/>
    </source>
</evidence>
<dbReference type="Pfam" id="PF00069">
    <property type="entry name" value="Pkinase"/>
    <property type="match status" value="1"/>
</dbReference>
<dbReference type="GO" id="GO:0016301">
    <property type="term" value="F:kinase activity"/>
    <property type="evidence" value="ECO:0007669"/>
    <property type="project" value="UniProtKB-KW"/>
</dbReference>
<dbReference type="PANTHER" id="PTHR43289:SF6">
    <property type="entry name" value="SERINE_THREONINE-PROTEIN KINASE NEKL-3"/>
    <property type="match status" value="1"/>
</dbReference>
<dbReference type="PROSITE" id="PS50011">
    <property type="entry name" value="PROTEIN_KINASE_DOM"/>
    <property type="match status" value="1"/>
</dbReference>
<proteinExistence type="predicted"/>
<dbReference type="SMART" id="SM00740">
    <property type="entry name" value="PASTA"/>
    <property type="match status" value="3"/>
</dbReference>
<evidence type="ECO:0000256" key="4">
    <source>
        <dbReference type="ARBA" id="ARBA00022737"/>
    </source>
</evidence>
<evidence type="ECO:0000256" key="11">
    <source>
        <dbReference type="SAM" id="MobiDB-lite"/>
    </source>
</evidence>
<organism evidence="14 15">
    <name type="scientific">Oceanitalea stevensii</name>
    <dbReference type="NCBI Taxonomy" id="2763072"/>
    <lineage>
        <taxon>Bacteria</taxon>
        <taxon>Bacillati</taxon>
        <taxon>Actinomycetota</taxon>
        <taxon>Actinomycetes</taxon>
        <taxon>Micrococcales</taxon>
        <taxon>Bogoriellaceae</taxon>
        <taxon>Georgenia</taxon>
    </lineage>
</organism>
<dbReference type="NCBIfam" id="NF033483">
    <property type="entry name" value="PknB_PASTA_kin"/>
    <property type="match status" value="1"/>
</dbReference>
<feature type="binding site" evidence="10">
    <location>
        <position position="41"/>
    </location>
    <ligand>
        <name>ATP</name>
        <dbReference type="ChEBI" id="CHEBI:30616"/>
    </ligand>
</feature>
<dbReference type="Gene3D" id="3.30.200.20">
    <property type="entry name" value="Phosphorylase Kinase, domain 1"/>
    <property type="match status" value="1"/>
</dbReference>
<keyword evidence="2" id="KW-0723">Serine/threonine-protein kinase</keyword>
<keyword evidence="6 14" id="KW-0418">Kinase</keyword>
<comment type="catalytic activity">
    <reaction evidence="8">
        <text>L-threonyl-[protein] + ATP = O-phospho-L-threonyl-[protein] + ADP + H(+)</text>
        <dbReference type="Rhea" id="RHEA:46608"/>
        <dbReference type="Rhea" id="RHEA-COMP:11060"/>
        <dbReference type="Rhea" id="RHEA-COMP:11605"/>
        <dbReference type="ChEBI" id="CHEBI:15378"/>
        <dbReference type="ChEBI" id="CHEBI:30013"/>
        <dbReference type="ChEBI" id="CHEBI:30616"/>
        <dbReference type="ChEBI" id="CHEBI:61977"/>
        <dbReference type="ChEBI" id="CHEBI:456216"/>
        <dbReference type="EC" id="2.7.11.1"/>
    </reaction>
</comment>
<evidence type="ECO:0000256" key="10">
    <source>
        <dbReference type="PROSITE-ProRule" id="PRU10141"/>
    </source>
</evidence>
<evidence type="ECO:0000259" key="13">
    <source>
        <dbReference type="PROSITE" id="PS51178"/>
    </source>
</evidence>
<dbReference type="PROSITE" id="PS51178">
    <property type="entry name" value="PASTA"/>
    <property type="match status" value="3"/>
</dbReference>
<evidence type="ECO:0000256" key="6">
    <source>
        <dbReference type="ARBA" id="ARBA00022777"/>
    </source>
</evidence>
<evidence type="ECO:0000256" key="9">
    <source>
        <dbReference type="ARBA" id="ARBA00048679"/>
    </source>
</evidence>
<evidence type="ECO:0000256" key="8">
    <source>
        <dbReference type="ARBA" id="ARBA00047899"/>
    </source>
</evidence>
<feature type="region of interest" description="Disordered" evidence="11">
    <location>
        <begin position="538"/>
        <end position="629"/>
    </location>
</feature>
<dbReference type="Proteomes" id="UP000661894">
    <property type="component" value="Unassembled WGS sequence"/>
</dbReference>
<dbReference type="InterPro" id="IPR005543">
    <property type="entry name" value="PASTA_dom"/>
</dbReference>
<dbReference type="SUPFAM" id="SSF56112">
    <property type="entry name" value="Protein kinase-like (PK-like)"/>
    <property type="match status" value="1"/>
</dbReference>
<dbReference type="Gene3D" id="1.10.510.10">
    <property type="entry name" value="Transferase(Phosphotransferase) domain 1"/>
    <property type="match status" value="1"/>
</dbReference>
<reference evidence="14 15" key="1">
    <citation type="submission" date="2020-08" db="EMBL/GenBank/DDBJ databases">
        <title>A Genomic Blueprint of the Chicken Gut Microbiome.</title>
        <authorList>
            <person name="Gilroy R."/>
            <person name="Ravi A."/>
            <person name="Getino M."/>
            <person name="Pursley I."/>
            <person name="Horton D.L."/>
            <person name="Alikhan N.-F."/>
            <person name="Baker D."/>
            <person name="Gharbi K."/>
            <person name="Hall N."/>
            <person name="Watson M."/>
            <person name="Adriaenssens E.M."/>
            <person name="Foster-Nyarko E."/>
            <person name="Jarju S."/>
            <person name="Secka A."/>
            <person name="Antonio M."/>
            <person name="Oren A."/>
            <person name="Chaudhuri R."/>
            <person name="La Ragione R.M."/>
            <person name="Hildebrand F."/>
            <person name="Pallen M.J."/>
        </authorList>
    </citation>
    <scope>NUCLEOTIDE SEQUENCE [LARGE SCALE GENOMIC DNA]</scope>
    <source>
        <strain evidence="14 15">Sa1BUA1</strain>
    </source>
</reference>
<feature type="domain" description="PASTA" evidence="13">
    <location>
        <begin position="373"/>
        <end position="440"/>
    </location>
</feature>
<dbReference type="CDD" id="cd06577">
    <property type="entry name" value="PASTA_pknB"/>
    <property type="match status" value="3"/>
</dbReference>
<protein>
    <recommendedName>
        <fullName evidence="1">non-specific serine/threonine protein kinase</fullName>
        <ecNumber evidence="1">2.7.11.1</ecNumber>
    </recommendedName>
</protein>
<dbReference type="InterPro" id="IPR011009">
    <property type="entry name" value="Kinase-like_dom_sf"/>
</dbReference>
<keyword evidence="4" id="KW-0677">Repeat</keyword>
<keyword evidence="5 10" id="KW-0547">Nucleotide-binding</keyword>
<keyword evidence="7 10" id="KW-0067">ATP-binding</keyword>
<dbReference type="PROSITE" id="PS00107">
    <property type="entry name" value="PROTEIN_KINASE_ATP"/>
    <property type="match status" value="1"/>
</dbReference>
<accession>A0ABR8Z0Z1</accession>
<evidence type="ECO:0000313" key="15">
    <source>
        <dbReference type="Proteomes" id="UP000661894"/>
    </source>
</evidence>
<dbReference type="PANTHER" id="PTHR43289">
    <property type="entry name" value="MITOGEN-ACTIVATED PROTEIN KINASE KINASE KINASE 20-RELATED"/>
    <property type="match status" value="1"/>
</dbReference>
<dbReference type="Gene3D" id="3.30.10.20">
    <property type="match status" value="3"/>
</dbReference>
<dbReference type="EMBL" id="JACSPO010000002">
    <property type="protein sequence ID" value="MBD8061986.1"/>
    <property type="molecule type" value="Genomic_DNA"/>
</dbReference>
<evidence type="ECO:0000256" key="5">
    <source>
        <dbReference type="ARBA" id="ARBA00022741"/>
    </source>
</evidence>
<evidence type="ECO:0000256" key="7">
    <source>
        <dbReference type="ARBA" id="ARBA00022840"/>
    </source>
</evidence>